<feature type="transmembrane region" description="Helical" evidence="7">
    <location>
        <begin position="257"/>
        <end position="278"/>
    </location>
</feature>
<dbReference type="PANTHER" id="PTHR43124:SF3">
    <property type="entry name" value="CHLORAMPHENICOL EFFLUX PUMP RV0191"/>
    <property type="match status" value="1"/>
</dbReference>
<feature type="domain" description="Major facilitator superfamily (MFS) profile" evidence="8">
    <location>
        <begin position="26"/>
        <end position="402"/>
    </location>
</feature>
<evidence type="ECO:0000256" key="7">
    <source>
        <dbReference type="SAM" id="Phobius"/>
    </source>
</evidence>
<dbReference type="InterPro" id="IPR020846">
    <property type="entry name" value="MFS_dom"/>
</dbReference>
<feature type="transmembrane region" description="Helical" evidence="7">
    <location>
        <begin position="95"/>
        <end position="115"/>
    </location>
</feature>
<feature type="transmembrane region" description="Helical" evidence="7">
    <location>
        <begin position="151"/>
        <end position="172"/>
    </location>
</feature>
<feature type="transmembrane region" description="Helical" evidence="7">
    <location>
        <begin position="55"/>
        <end position="75"/>
    </location>
</feature>
<evidence type="ECO:0000256" key="1">
    <source>
        <dbReference type="ARBA" id="ARBA00004651"/>
    </source>
</evidence>
<keyword evidence="5 7" id="KW-0472">Membrane</keyword>
<proteinExistence type="predicted"/>
<feature type="transmembrane region" description="Helical" evidence="7">
    <location>
        <begin position="121"/>
        <end position="139"/>
    </location>
</feature>
<dbReference type="SUPFAM" id="SSF103473">
    <property type="entry name" value="MFS general substrate transporter"/>
    <property type="match status" value="1"/>
</dbReference>
<dbReference type="RefSeq" id="WP_394316637.1">
    <property type="nucleotide sequence ID" value="NZ_JBHMQV010000001.1"/>
</dbReference>
<evidence type="ECO:0000313" key="9">
    <source>
        <dbReference type="EMBL" id="MFC0842820.1"/>
    </source>
</evidence>
<feature type="transmembrane region" description="Helical" evidence="7">
    <location>
        <begin position="344"/>
        <end position="367"/>
    </location>
</feature>
<keyword evidence="2" id="KW-1003">Cell membrane</keyword>
<evidence type="ECO:0000256" key="5">
    <source>
        <dbReference type="ARBA" id="ARBA00023136"/>
    </source>
</evidence>
<evidence type="ECO:0000313" key="10">
    <source>
        <dbReference type="Proteomes" id="UP001589887"/>
    </source>
</evidence>
<evidence type="ECO:0000256" key="6">
    <source>
        <dbReference type="SAM" id="MobiDB-lite"/>
    </source>
</evidence>
<keyword evidence="3 7" id="KW-0812">Transmembrane</keyword>
<dbReference type="PANTHER" id="PTHR43124">
    <property type="entry name" value="PURINE EFFLUX PUMP PBUE"/>
    <property type="match status" value="1"/>
</dbReference>
<accession>A0ABV6TED3</accession>
<evidence type="ECO:0000256" key="4">
    <source>
        <dbReference type="ARBA" id="ARBA00022989"/>
    </source>
</evidence>
<gene>
    <name evidence="9" type="ORF">ACFH04_03570</name>
</gene>
<reference evidence="9 10" key="1">
    <citation type="submission" date="2024-09" db="EMBL/GenBank/DDBJ databases">
        <authorList>
            <person name="Sun Q."/>
            <person name="Mori K."/>
        </authorList>
    </citation>
    <scope>NUCLEOTIDE SEQUENCE [LARGE SCALE GENOMIC DNA]</scope>
    <source>
        <strain evidence="9 10">JCM 4557</strain>
    </source>
</reference>
<feature type="transmembrane region" description="Helical" evidence="7">
    <location>
        <begin position="178"/>
        <end position="197"/>
    </location>
</feature>
<protein>
    <submittedName>
        <fullName evidence="9">MFS transporter</fullName>
    </submittedName>
</protein>
<keyword evidence="4 7" id="KW-1133">Transmembrane helix</keyword>
<sequence>MGSRGPSAGHRAGGNTMNKHANDAQDMRLVYAGSFLGNFDRIVITPLLLPASKGLGVSVSHVTIALTVYLLLFGLMQPVHGLISDVYGRVRVMRAALFAMCVADLVSALAPNLGVLILGRALAGASAAALLPVMVAYVGDRLPFAQRQRTVASVLAAGAVGTAAATVVAGVFTHLWSWRAAILLVAICSPLLALAFGRLPEASAPAPSGTSVKTRLGMVFRIGWFRFLVVFAVFEGAAMLGFFNFFNTALQSGGHSVVYAGLVTGSYGLAAVAGGVAVRTLGNRVSAATHFAVGSVLLGVGYLVCVPAQSMVTVLVGSVLSGLAFALVQSTVQTWGTEVAPPQVRGIATSLVACAVYTGAALSTYLVSGLADDEHFGTLFAIAAAVTLPVALVGPVARARFSAALAGRRDQPHPAEAPPARPANQNP</sequence>
<evidence type="ECO:0000256" key="3">
    <source>
        <dbReference type="ARBA" id="ARBA00022692"/>
    </source>
</evidence>
<feature type="transmembrane region" description="Helical" evidence="7">
    <location>
        <begin position="218"/>
        <end position="245"/>
    </location>
</feature>
<keyword evidence="10" id="KW-1185">Reference proteome</keyword>
<evidence type="ECO:0000259" key="8">
    <source>
        <dbReference type="PROSITE" id="PS50850"/>
    </source>
</evidence>
<dbReference type="PROSITE" id="PS50850">
    <property type="entry name" value="MFS"/>
    <property type="match status" value="1"/>
</dbReference>
<feature type="transmembrane region" description="Helical" evidence="7">
    <location>
        <begin position="379"/>
        <end position="399"/>
    </location>
</feature>
<dbReference type="EMBL" id="JBHMQV010000001">
    <property type="protein sequence ID" value="MFC0842820.1"/>
    <property type="molecule type" value="Genomic_DNA"/>
</dbReference>
<organism evidence="9 10">
    <name type="scientific">Streptomyces noboritoensis</name>
    <dbReference type="NCBI Taxonomy" id="67337"/>
    <lineage>
        <taxon>Bacteria</taxon>
        <taxon>Bacillati</taxon>
        <taxon>Actinomycetota</taxon>
        <taxon>Actinomycetes</taxon>
        <taxon>Kitasatosporales</taxon>
        <taxon>Streptomycetaceae</taxon>
        <taxon>Streptomyces</taxon>
    </lineage>
</organism>
<feature type="transmembrane region" description="Helical" evidence="7">
    <location>
        <begin position="285"/>
        <end position="304"/>
    </location>
</feature>
<feature type="region of interest" description="Disordered" evidence="6">
    <location>
        <begin position="407"/>
        <end position="427"/>
    </location>
</feature>
<dbReference type="InterPro" id="IPR050189">
    <property type="entry name" value="MFS_Efflux_Transporters"/>
</dbReference>
<dbReference type="InterPro" id="IPR036259">
    <property type="entry name" value="MFS_trans_sf"/>
</dbReference>
<comment type="caution">
    <text evidence="9">The sequence shown here is derived from an EMBL/GenBank/DDBJ whole genome shotgun (WGS) entry which is preliminary data.</text>
</comment>
<comment type="subcellular location">
    <subcellularLocation>
        <location evidence="1">Cell membrane</location>
        <topology evidence="1">Multi-pass membrane protein</topology>
    </subcellularLocation>
</comment>
<dbReference type="InterPro" id="IPR011701">
    <property type="entry name" value="MFS"/>
</dbReference>
<dbReference type="Proteomes" id="UP001589887">
    <property type="component" value="Unassembled WGS sequence"/>
</dbReference>
<name>A0ABV6TED3_9ACTN</name>
<feature type="transmembrane region" description="Helical" evidence="7">
    <location>
        <begin position="29"/>
        <end position="49"/>
    </location>
</feature>
<dbReference type="Gene3D" id="1.20.1250.20">
    <property type="entry name" value="MFS general substrate transporter like domains"/>
    <property type="match status" value="1"/>
</dbReference>
<dbReference type="Pfam" id="PF07690">
    <property type="entry name" value="MFS_1"/>
    <property type="match status" value="1"/>
</dbReference>
<evidence type="ECO:0000256" key="2">
    <source>
        <dbReference type="ARBA" id="ARBA00022475"/>
    </source>
</evidence>